<dbReference type="VEuPathDB" id="FungiDB:AAP_04823"/>
<feature type="compositionally biased region" description="Polar residues" evidence="3">
    <location>
        <begin position="403"/>
        <end position="412"/>
    </location>
</feature>
<feature type="region of interest" description="Disordered" evidence="3">
    <location>
        <begin position="449"/>
        <end position="491"/>
    </location>
</feature>
<comment type="subcellular location">
    <subcellularLocation>
        <location evidence="1">Nucleus</location>
    </subcellularLocation>
</comment>
<feature type="compositionally biased region" description="Low complexity" evidence="3">
    <location>
        <begin position="44"/>
        <end position="64"/>
    </location>
</feature>
<feature type="compositionally biased region" description="Low complexity" evidence="3">
    <location>
        <begin position="1"/>
        <end position="22"/>
    </location>
</feature>
<evidence type="ECO:0000256" key="1">
    <source>
        <dbReference type="ARBA" id="ARBA00004123"/>
    </source>
</evidence>
<feature type="compositionally biased region" description="Pro residues" evidence="3">
    <location>
        <begin position="65"/>
        <end position="77"/>
    </location>
</feature>
<feature type="domain" description="WHIM1" evidence="4">
    <location>
        <begin position="167"/>
        <end position="208"/>
    </location>
</feature>
<feature type="compositionally biased region" description="Basic and acidic residues" evidence="3">
    <location>
        <begin position="449"/>
        <end position="462"/>
    </location>
</feature>
<keyword evidence="6" id="KW-1185">Reference proteome</keyword>
<dbReference type="Pfam" id="PF15612">
    <property type="entry name" value="WHIM1"/>
    <property type="match status" value="1"/>
</dbReference>
<evidence type="ECO:0000313" key="5">
    <source>
        <dbReference type="EMBL" id="KZZ88725.1"/>
    </source>
</evidence>
<dbReference type="AlphaFoldDB" id="A0A167WDZ1"/>
<dbReference type="Proteomes" id="UP000242877">
    <property type="component" value="Unassembled WGS sequence"/>
</dbReference>
<feature type="region of interest" description="Disordered" evidence="3">
    <location>
        <begin position="1"/>
        <end position="82"/>
    </location>
</feature>
<dbReference type="OrthoDB" id="349045at2759"/>
<keyword evidence="2" id="KW-0539">Nucleus</keyword>
<evidence type="ECO:0000313" key="6">
    <source>
        <dbReference type="Proteomes" id="UP000242877"/>
    </source>
</evidence>
<organism evidence="5 6">
    <name type="scientific">Ascosphaera apis ARSEF 7405</name>
    <dbReference type="NCBI Taxonomy" id="392613"/>
    <lineage>
        <taxon>Eukaryota</taxon>
        <taxon>Fungi</taxon>
        <taxon>Dikarya</taxon>
        <taxon>Ascomycota</taxon>
        <taxon>Pezizomycotina</taxon>
        <taxon>Eurotiomycetes</taxon>
        <taxon>Eurotiomycetidae</taxon>
        <taxon>Onygenales</taxon>
        <taxon>Ascosphaeraceae</taxon>
        <taxon>Ascosphaera</taxon>
    </lineage>
</organism>
<dbReference type="PANTHER" id="PTHR42107:SF1">
    <property type="entry name" value="WHIM1 DOMAIN-CONTAINING PROTEIN"/>
    <property type="match status" value="1"/>
</dbReference>
<evidence type="ECO:0000259" key="4">
    <source>
        <dbReference type="Pfam" id="PF15612"/>
    </source>
</evidence>
<sequence>MSASPTPSSSSSSLSSLSPAPSTDDEAVAAEAKRSVTGIERYFKPSSASASSQQQQTTTTTKRTPTPPPPERPPSPPHEYVLADNPDITFIVMFRARFSDCFPKSLPHFGPQDIERDVADVTPGEHVERLLCAVIGLVLNRKKEVERGHYQRALEEVIQTHSSQWPRAWQGKNPLHGGRTFTSMSPEERLTLLKSLILWSLSSSDVIQSKIKESYKQSRRDDDINQPLSVQPWGTDARKRRYWLIEGQDDTHFRLYRETYPNSPKRTTWWSVAGTIDELRTVADRLVEDRNLNSRRLSEKIYASIPRFEASEEKRKRRDYRLARKAAFARPEPGFSLYEGRTRGKKMKYTYSDEEDDVVSGVDFGTRRSARNRQSSPVEQGPVYTASGRQVKARQGGMYGEILSSSRGNRGSSVAGAGTGDENGYNNMSNGRVTRSNFEIQVVNGYKSDEWNSDEKNGDVIRSDGGWENGDDADSSSEGNTGGASDQPSDVQDSLIVRLQYRKSRSQNLVNGNGNGTEPEAIDSDIQNPMPSSPPQLNGTSFSIADIPTAIDTAPTSIPLEQPFEGQQPNGVSLPDATNFHAPAPAPVEKTEQSVSPVVDAPVQEKDDCWGTRELDTARYSASHQRQCIVREGGGEREGK</sequence>
<gene>
    <name evidence="5" type="ORF">AAP_04823</name>
</gene>
<reference evidence="5 6" key="1">
    <citation type="journal article" date="2016" name="Genome Biol. Evol.">
        <title>Divergent and convergent evolution of fungal pathogenicity.</title>
        <authorList>
            <person name="Shang Y."/>
            <person name="Xiao G."/>
            <person name="Zheng P."/>
            <person name="Cen K."/>
            <person name="Zhan S."/>
            <person name="Wang C."/>
        </authorList>
    </citation>
    <scope>NUCLEOTIDE SEQUENCE [LARGE SCALE GENOMIC DNA]</scope>
    <source>
        <strain evidence="5 6">ARSEF 7405</strain>
    </source>
</reference>
<feature type="region of interest" description="Disordered" evidence="3">
    <location>
        <begin position="503"/>
        <end position="523"/>
    </location>
</feature>
<evidence type="ECO:0000256" key="3">
    <source>
        <dbReference type="SAM" id="MobiDB-lite"/>
    </source>
</evidence>
<accession>A0A167WDZ1</accession>
<dbReference type="InterPro" id="IPR028942">
    <property type="entry name" value="WHIM1_dom"/>
</dbReference>
<dbReference type="EMBL" id="AZGZ01000024">
    <property type="protein sequence ID" value="KZZ88725.1"/>
    <property type="molecule type" value="Genomic_DNA"/>
</dbReference>
<feature type="region of interest" description="Disordered" evidence="3">
    <location>
        <begin position="366"/>
        <end position="432"/>
    </location>
</feature>
<name>A0A167WDZ1_9EURO</name>
<feature type="region of interest" description="Disordered" evidence="3">
    <location>
        <begin position="562"/>
        <end position="602"/>
    </location>
</feature>
<dbReference type="GO" id="GO:0005634">
    <property type="term" value="C:nucleus"/>
    <property type="evidence" value="ECO:0007669"/>
    <property type="project" value="UniProtKB-SubCell"/>
</dbReference>
<feature type="compositionally biased region" description="Polar residues" evidence="3">
    <location>
        <begin position="476"/>
        <end position="491"/>
    </location>
</feature>
<proteinExistence type="predicted"/>
<evidence type="ECO:0000256" key="2">
    <source>
        <dbReference type="ARBA" id="ARBA00023242"/>
    </source>
</evidence>
<protein>
    <recommendedName>
        <fullName evidence="4">WHIM1 domain-containing protein</fullName>
    </recommendedName>
</protein>
<dbReference type="PANTHER" id="PTHR42107">
    <property type="entry name" value="YALI0D24453P"/>
    <property type="match status" value="1"/>
</dbReference>
<comment type="caution">
    <text evidence="5">The sequence shown here is derived from an EMBL/GenBank/DDBJ whole genome shotgun (WGS) entry which is preliminary data.</text>
</comment>